<dbReference type="RefSeq" id="WP_068426632.1">
    <property type="nucleotide sequence ID" value="NZ_LVHI01000014.1"/>
</dbReference>
<dbReference type="GO" id="GO:0004144">
    <property type="term" value="F:diacylglycerol O-acyltransferase activity"/>
    <property type="evidence" value="ECO:0007669"/>
    <property type="project" value="InterPro"/>
</dbReference>
<protein>
    <submittedName>
        <fullName evidence="4">Uncharacterized protein</fullName>
    </submittedName>
</protein>
<dbReference type="InterPro" id="IPR004255">
    <property type="entry name" value="O-acyltransferase_WSD1_N"/>
</dbReference>
<dbReference type="Pfam" id="PF06974">
    <property type="entry name" value="WS_DGAT_C"/>
    <property type="match status" value="1"/>
</dbReference>
<organism evidence="4 5">
    <name type="scientific">Rhodococcoides kyotonense</name>
    <dbReference type="NCBI Taxonomy" id="398843"/>
    <lineage>
        <taxon>Bacteria</taxon>
        <taxon>Bacillati</taxon>
        <taxon>Actinomycetota</taxon>
        <taxon>Actinomycetes</taxon>
        <taxon>Mycobacteriales</taxon>
        <taxon>Nocardiaceae</taxon>
        <taxon>Rhodococcoides</taxon>
    </lineage>
</organism>
<dbReference type="Pfam" id="PF03007">
    <property type="entry name" value="WS_DGAT_cat"/>
    <property type="match status" value="1"/>
</dbReference>
<dbReference type="Proteomes" id="UP000077519">
    <property type="component" value="Unassembled WGS sequence"/>
</dbReference>
<evidence type="ECO:0000256" key="1">
    <source>
        <dbReference type="SAM" id="MobiDB-lite"/>
    </source>
</evidence>
<evidence type="ECO:0000313" key="4">
    <source>
        <dbReference type="EMBL" id="OAK53929.1"/>
    </source>
</evidence>
<dbReference type="UniPathway" id="UPA00282"/>
<evidence type="ECO:0000259" key="3">
    <source>
        <dbReference type="Pfam" id="PF06974"/>
    </source>
</evidence>
<feature type="region of interest" description="Disordered" evidence="1">
    <location>
        <begin position="204"/>
        <end position="227"/>
    </location>
</feature>
<accession>A0A177YFD2</accession>
<feature type="domain" description="O-acyltransferase WSD1-like N-terminal" evidence="2">
    <location>
        <begin position="7"/>
        <end position="199"/>
    </location>
</feature>
<proteinExistence type="predicted"/>
<evidence type="ECO:0000313" key="5">
    <source>
        <dbReference type="Proteomes" id="UP000077519"/>
    </source>
</evidence>
<name>A0A177YFD2_9NOCA</name>
<dbReference type="EMBL" id="LVHI01000014">
    <property type="protein sequence ID" value="OAK53929.1"/>
    <property type="molecule type" value="Genomic_DNA"/>
</dbReference>
<evidence type="ECO:0000259" key="2">
    <source>
        <dbReference type="Pfam" id="PF03007"/>
    </source>
</evidence>
<gene>
    <name evidence="4" type="ORF">A3K89_21735</name>
</gene>
<dbReference type="InterPro" id="IPR009721">
    <property type="entry name" value="O-acyltransferase_WSD1_C"/>
</dbReference>
<reference evidence="4 5" key="1">
    <citation type="submission" date="2016-03" db="EMBL/GenBank/DDBJ databases">
        <title>Genome sequence of Rhodococcus kyotonensis KB10.</title>
        <authorList>
            <person name="Jeong H."/>
            <person name="Hong C.E."/>
            <person name="Jo S.H."/>
            <person name="Park J.M."/>
        </authorList>
    </citation>
    <scope>NUCLEOTIDE SEQUENCE [LARGE SCALE GENOMIC DNA]</scope>
    <source>
        <strain evidence="4 5">KB10</strain>
    </source>
</reference>
<sequence>MSRLDIIDAAFHYSGDASRDQYVLLAFAPAGPTPTFRQICDFVEARAQRIPELAQRIVEVPGNLDFPRWVFDDAPAQSHVHEISDAPTWPEFRRVVDRLLTDPVDATRAAWHIHVAREVSGVPQTPGNAVVVVFQVSHALTDGRGASRLARLLFAPKPTETSAGHEPARTPTSLLPIAIASALALPFRTATARVAAWRARRDYERVHGSQPAQRDSPRPAIASNADPTPARVSHVHVCPPDLFAKKSVSVTTLGLAAVSLATERYLAEIGDGAPESLNSLVPMAVPEDARWTAVNRIVNGTVDLHVSIPDLRKRARAIRESLSRARAEIADPALLRWITVENRIPAPIFLAMRKLNARRTPPNHRVPESVLTNVTVVSVDRGDANLELCGRPATFTAGFPMLGPARSLTHGFYGLGDAVSVCVVACPDTFPDHERYAGILADAVADVADATS</sequence>
<dbReference type="AlphaFoldDB" id="A0A177YFD2"/>
<feature type="domain" description="O-acyltransferase WSD1 C-terminal" evidence="3">
    <location>
        <begin position="295"/>
        <end position="443"/>
    </location>
</feature>
<comment type="caution">
    <text evidence="4">The sequence shown here is derived from an EMBL/GenBank/DDBJ whole genome shotgun (WGS) entry which is preliminary data.</text>
</comment>
<keyword evidence="5" id="KW-1185">Reference proteome</keyword>
<dbReference type="GO" id="GO:0019432">
    <property type="term" value="P:triglyceride biosynthetic process"/>
    <property type="evidence" value="ECO:0007669"/>
    <property type="project" value="UniProtKB-UniPathway"/>
</dbReference>